<evidence type="ECO:0000256" key="2">
    <source>
        <dbReference type="ARBA" id="ARBA00022801"/>
    </source>
</evidence>
<evidence type="ECO:0000313" key="4">
    <source>
        <dbReference type="EMBL" id="MFC4673585.1"/>
    </source>
</evidence>
<dbReference type="InterPro" id="IPR023562">
    <property type="entry name" value="ClpP/TepA"/>
</dbReference>
<accession>A0ABV9KTQ8</accession>
<dbReference type="GO" id="GO:0008233">
    <property type="term" value="F:peptidase activity"/>
    <property type="evidence" value="ECO:0007669"/>
    <property type="project" value="UniProtKB-KW"/>
</dbReference>
<evidence type="ECO:0000256" key="1">
    <source>
        <dbReference type="ARBA" id="ARBA00022670"/>
    </source>
</evidence>
<dbReference type="GO" id="GO:0006508">
    <property type="term" value="P:proteolysis"/>
    <property type="evidence" value="ECO:0007669"/>
    <property type="project" value="UniProtKB-KW"/>
</dbReference>
<keyword evidence="5" id="KW-1185">Reference proteome</keyword>
<comment type="caution">
    <text evidence="4">The sequence shown here is derived from an EMBL/GenBank/DDBJ whole genome shotgun (WGS) entry which is preliminary data.</text>
</comment>
<keyword evidence="3" id="KW-0720">Serine protease</keyword>
<dbReference type="NCBIfam" id="NF045542">
    <property type="entry name" value="Clp_rel_HeadMat"/>
    <property type="match status" value="1"/>
</dbReference>
<protein>
    <submittedName>
        <fullName evidence="4">Head maturation protease, ClpP-related</fullName>
        <ecNumber evidence="4">3.4.21.-</ecNumber>
    </submittedName>
</protein>
<dbReference type="EMBL" id="JBHSGN010000059">
    <property type="protein sequence ID" value="MFC4673585.1"/>
    <property type="molecule type" value="Genomic_DNA"/>
</dbReference>
<dbReference type="Gene3D" id="3.90.226.10">
    <property type="entry name" value="2-enoyl-CoA Hydratase, Chain A, domain 1"/>
    <property type="match status" value="1"/>
</dbReference>
<dbReference type="CDD" id="cd07016">
    <property type="entry name" value="S14_ClpP_1"/>
    <property type="match status" value="1"/>
</dbReference>
<evidence type="ECO:0000256" key="3">
    <source>
        <dbReference type="ARBA" id="ARBA00022825"/>
    </source>
</evidence>
<dbReference type="PANTHER" id="PTHR10381:SF70">
    <property type="entry name" value="ATP-DEPENDENT CLP PROTEASE PROTEOLYTIC SUBUNIT"/>
    <property type="match status" value="1"/>
</dbReference>
<dbReference type="PANTHER" id="PTHR10381">
    <property type="entry name" value="ATP-DEPENDENT CLP PROTEASE PROTEOLYTIC SUBUNIT"/>
    <property type="match status" value="1"/>
</dbReference>
<gene>
    <name evidence="4" type="ORF">ACFO6W_07760</name>
</gene>
<dbReference type="InterPro" id="IPR029045">
    <property type="entry name" value="ClpP/crotonase-like_dom_sf"/>
</dbReference>
<proteinExistence type="predicted"/>
<reference evidence="5" key="1">
    <citation type="journal article" date="2019" name="Int. J. Syst. Evol. Microbiol.">
        <title>The Global Catalogue of Microorganisms (GCM) 10K type strain sequencing project: providing services to taxonomists for standard genome sequencing and annotation.</title>
        <authorList>
            <consortium name="The Broad Institute Genomics Platform"/>
            <consortium name="The Broad Institute Genome Sequencing Center for Infectious Disease"/>
            <person name="Wu L."/>
            <person name="Ma J."/>
        </authorList>
    </citation>
    <scope>NUCLEOTIDE SEQUENCE [LARGE SCALE GENOMIC DNA]</scope>
    <source>
        <strain evidence="5">CCUG 66188</strain>
    </source>
</reference>
<name>A0ABV9KTQ8_9BACT</name>
<sequence>MAKQVLKLYGNIWQWGDNSAEAFIARLNYAVSFRPEVIELHIHCNGGGVLEGIAIHNAIKACEIPVDAYIDGVCASMATIIMLACRNIYMADNAFLMIHAPNGYAEGTSKDFVRTARLLRSMEANFRAAYMAKTGKTEAEVAAWMDGENWFSAKEAMDEKLINGIIPSVDQSTVQKEEIKTLTPAGLLQRYAALAKEKVQPINKNKMDKEALIKKYGLKTVTAENSEDEIYEAIANESKAKAEASLQAEREKQVTAVIEAAKGPKKLTKEQAETFTRIGNTLGMQALQTALDAVMPPLTIGKVIKNQGGDSQATGREGWTWDDYQKNDSAALEALEKSDQETFRALYEAKYGK</sequence>
<dbReference type="SUPFAM" id="SSF52096">
    <property type="entry name" value="ClpP/crotonase"/>
    <property type="match status" value="1"/>
</dbReference>
<organism evidence="4 5">
    <name type="scientific">Dysgonomonas termitidis</name>
    <dbReference type="NCBI Taxonomy" id="1516126"/>
    <lineage>
        <taxon>Bacteria</taxon>
        <taxon>Pseudomonadati</taxon>
        <taxon>Bacteroidota</taxon>
        <taxon>Bacteroidia</taxon>
        <taxon>Bacteroidales</taxon>
        <taxon>Dysgonomonadaceae</taxon>
        <taxon>Dysgonomonas</taxon>
    </lineage>
</organism>
<dbReference type="EC" id="3.4.21.-" evidence="4"/>
<keyword evidence="1 4" id="KW-0645">Protease</keyword>
<dbReference type="RefSeq" id="WP_379995010.1">
    <property type="nucleotide sequence ID" value="NZ_JBHSGN010000059.1"/>
</dbReference>
<keyword evidence="2 4" id="KW-0378">Hydrolase</keyword>
<dbReference type="Proteomes" id="UP001596023">
    <property type="component" value="Unassembled WGS sequence"/>
</dbReference>
<dbReference type="Pfam" id="PF00574">
    <property type="entry name" value="CLP_protease"/>
    <property type="match status" value="1"/>
</dbReference>
<evidence type="ECO:0000313" key="5">
    <source>
        <dbReference type="Proteomes" id="UP001596023"/>
    </source>
</evidence>